<accession>A0ABY9TGC6</accession>
<evidence type="ECO:0000259" key="1">
    <source>
        <dbReference type="SMART" id="SM00849"/>
    </source>
</evidence>
<dbReference type="Pfam" id="PF00753">
    <property type="entry name" value="Lactamase_B"/>
    <property type="match status" value="1"/>
</dbReference>
<dbReference type="InterPro" id="IPR001279">
    <property type="entry name" value="Metallo-B-lactamas"/>
</dbReference>
<proteinExistence type="predicted"/>
<feature type="domain" description="Metallo-beta-lactamase" evidence="1">
    <location>
        <begin position="57"/>
        <end position="280"/>
    </location>
</feature>
<dbReference type="InterPro" id="IPR036866">
    <property type="entry name" value="RibonucZ/Hydroxyglut_hydro"/>
</dbReference>
<dbReference type="Gene3D" id="3.60.15.10">
    <property type="entry name" value="Ribonuclease Z/Hydroxyacylglutathione hydrolase-like"/>
    <property type="match status" value="1"/>
</dbReference>
<evidence type="ECO:0000313" key="3">
    <source>
        <dbReference type="Proteomes" id="UP001248581"/>
    </source>
</evidence>
<name>A0ABY9TGC6_9GAMM</name>
<evidence type="ECO:0000313" key="2">
    <source>
        <dbReference type="EMBL" id="WNC67318.1"/>
    </source>
</evidence>
<dbReference type="EMBL" id="CP134146">
    <property type="protein sequence ID" value="WNC67318.1"/>
    <property type="molecule type" value="Genomic_DNA"/>
</dbReference>
<dbReference type="SMART" id="SM00849">
    <property type="entry name" value="Lactamase_B"/>
    <property type="match status" value="1"/>
</dbReference>
<dbReference type="Proteomes" id="UP001248581">
    <property type="component" value="Chromosome"/>
</dbReference>
<organism evidence="2 3">
    <name type="scientific">Thalassotalea nanhaiensis</name>
    <dbReference type="NCBI Taxonomy" id="3065648"/>
    <lineage>
        <taxon>Bacteria</taxon>
        <taxon>Pseudomonadati</taxon>
        <taxon>Pseudomonadota</taxon>
        <taxon>Gammaproteobacteria</taxon>
        <taxon>Alteromonadales</taxon>
        <taxon>Colwelliaceae</taxon>
        <taxon>Thalassotalea</taxon>
    </lineage>
</organism>
<dbReference type="PANTHER" id="PTHR23131:SF4">
    <property type="entry name" value="METALLO-BETA-LACTAMASE SUPERFAMILY POTEIN"/>
    <property type="match status" value="1"/>
</dbReference>
<dbReference type="RefSeq" id="WP_348386482.1">
    <property type="nucleotide sequence ID" value="NZ_CP134146.1"/>
</dbReference>
<gene>
    <name evidence="2" type="ORF">RI845_12410</name>
</gene>
<sequence length="385" mass="44374">MSIEDYKKDDEHGNSCQINDHDSILNYPFSIPEQYQKQLICDDIYWFRVPLPFKLDHINLYLIKDGDGWCLVDTGMGTNYSKQFWQTLFESALEDKPVNKIIITHNHPDHVGLASWLQQKYDCPVLITQREYDMMAYLFSISGSTPPKYYLDFLLRAGMSPEFTEKVEQERDDGFDKAVDGLPRKCQFIRHGDVIDIGKHQFEIIVGSGHSPAHASLYSKQLNLLFSGDQVIPEIPSMVTLYPKNPKFKDHRKQNPLGRWLNALNGLKQLPSDTLVLPSHSKPFIGLHKRIDEIIENHCKLLNKLIDCLGDEKTVSQAIKPIYKREVKDNIYVMFVSELLAHIQFLEQLGIVEREATDTVDLFKTVKQVDLCKEIGRFLEAPCCQ</sequence>
<reference evidence="3" key="1">
    <citation type="submission" date="2023-09" db="EMBL/GenBank/DDBJ databases">
        <authorList>
            <person name="Li S."/>
            <person name="Li X."/>
            <person name="Zhang C."/>
            <person name="Zhao Z."/>
        </authorList>
    </citation>
    <scope>NUCLEOTIDE SEQUENCE [LARGE SCALE GENOMIC DNA]</scope>
    <source>
        <strain evidence="3">SQ345</strain>
    </source>
</reference>
<protein>
    <submittedName>
        <fullName evidence="2">MBL fold metallo-hydrolase</fullName>
    </submittedName>
</protein>
<dbReference type="SUPFAM" id="SSF56281">
    <property type="entry name" value="Metallo-hydrolase/oxidoreductase"/>
    <property type="match status" value="1"/>
</dbReference>
<keyword evidence="3" id="KW-1185">Reference proteome</keyword>
<dbReference type="PANTHER" id="PTHR23131">
    <property type="entry name" value="ENDORIBONUCLEASE LACTB2"/>
    <property type="match status" value="1"/>
</dbReference>
<dbReference type="InterPro" id="IPR050662">
    <property type="entry name" value="Sec-metab_biosynth-thioest"/>
</dbReference>